<evidence type="ECO:0000313" key="6">
    <source>
        <dbReference type="EMBL" id="VAI55006.1"/>
    </source>
</evidence>
<evidence type="ECO:0000313" key="7">
    <source>
        <dbReference type="Proteomes" id="UP000324705"/>
    </source>
</evidence>
<reference evidence="6 7" key="1">
    <citation type="submission" date="2017-09" db="EMBL/GenBank/DDBJ databases">
        <authorList>
            <consortium name="International Durum Wheat Genome Sequencing Consortium (IDWGSC)"/>
            <person name="Milanesi L."/>
        </authorList>
    </citation>
    <scope>NUCLEOTIDE SEQUENCE [LARGE SCALE GENOMIC DNA]</scope>
    <source>
        <strain evidence="7">cv. Svevo</strain>
    </source>
</reference>
<dbReference type="SMART" id="SM00225">
    <property type="entry name" value="BTB"/>
    <property type="match status" value="2"/>
</dbReference>
<gene>
    <name evidence="6" type="ORF">TRITD_6Bv1G044910</name>
</gene>
<feature type="domain" description="MATH" evidence="5">
    <location>
        <begin position="370"/>
        <end position="498"/>
    </location>
</feature>
<keyword evidence="7" id="KW-1185">Reference proteome</keyword>
<dbReference type="PROSITE" id="PS50144">
    <property type="entry name" value="MATH"/>
    <property type="match status" value="2"/>
</dbReference>
<dbReference type="CDD" id="cd00121">
    <property type="entry name" value="MATH"/>
    <property type="match status" value="2"/>
</dbReference>
<evidence type="ECO:0000259" key="5">
    <source>
        <dbReference type="PROSITE" id="PS50144"/>
    </source>
</evidence>
<evidence type="ECO:0000256" key="3">
    <source>
        <dbReference type="SAM" id="MobiDB-lite"/>
    </source>
</evidence>
<name>A0A9R0YI84_TRITD</name>
<feature type="domain" description="BTB" evidence="4">
    <location>
        <begin position="193"/>
        <end position="257"/>
    </location>
</feature>
<dbReference type="Pfam" id="PF22486">
    <property type="entry name" value="MATH_2"/>
    <property type="match status" value="2"/>
</dbReference>
<dbReference type="InterPro" id="IPR045005">
    <property type="entry name" value="BPM1-6"/>
</dbReference>
<comment type="pathway">
    <text evidence="1">Protein modification; protein ubiquitination.</text>
</comment>
<dbReference type="Proteomes" id="UP000324705">
    <property type="component" value="Chromosome 6B"/>
</dbReference>
<evidence type="ECO:0000256" key="2">
    <source>
        <dbReference type="ARBA" id="ARBA00010846"/>
    </source>
</evidence>
<dbReference type="Gene3D" id="2.60.210.10">
    <property type="entry name" value="Apoptosis, Tumor Necrosis Factor Receptor Associated Protein 2, Chain A"/>
    <property type="match status" value="2"/>
</dbReference>
<dbReference type="InterPro" id="IPR011333">
    <property type="entry name" value="SKP1/BTB/POZ_sf"/>
</dbReference>
<feature type="domain" description="BTB" evidence="4">
    <location>
        <begin position="535"/>
        <end position="594"/>
    </location>
</feature>
<protein>
    <recommendedName>
        <fullName evidence="8">BTB-domain containing protein</fullName>
    </recommendedName>
</protein>
<sequence length="702" mass="78073">MENVTASTNRLSSVTGVHLFKISGHSLIKGTDLYIMSKTFRVGGHDWAIQYYPYGQKEKDDGNKEAAGNKTAGGEHTSVFLYLKNATQGDARANYWFSLQDPASPATGEKNRRGGCTTDFSSKASAWGYRKFVSKADLAASGCIKDDCLVIKCTIEVITSERFDDHGEDDVVAVPPSEPIKNIGGLLENGLKADMTVKIGLFKRFKVHGCILAAQSPVFRAQLCGSMLESRRSSIRIKDIDARVFEVLLHYMYKDSLPPFMEETSEEATNMAQHLLVTADRYAIERLKLLCANKLSKMLDVNTVGFTLDFAERNNCQQLKDCCVKYMVRNLAMSIYSSTLLDFFSRNFLSTKPSPAATAPKPSSYDVIHAGEHTLKVVGHSMLKEGDTMLTSGPFSVGGHDWAIVYFPNGDSRIVDGQFTSVFLKLLSDSEDEVTATYTFSLQDPASPVTGEKNKRGPATAKFSSNQPGWGTPKFVSKADLAASGCLKDDCLVIKCTVKIVTTKLMKDHEVDGDDNSVVVPPSDLHSLLDRELKPDVTVKIGWFKRFKVHGRVLAAQSPIFRALVESKQNCIRVDDMDVNVFEVLLHYVYNETLPDFMEETTEHALNMARHLLVAAERYEIARLKLICESKLSKAIDVNTVGLTLDLAEKYSCQQLKACCLKYMLRDGDRLRTIVKTEGFEQLKQNRPHVVYDILSKVIDKL</sequence>
<dbReference type="InterPro" id="IPR000210">
    <property type="entry name" value="BTB/POZ_dom"/>
</dbReference>
<evidence type="ECO:0000259" key="4">
    <source>
        <dbReference type="PROSITE" id="PS50097"/>
    </source>
</evidence>
<comment type="similarity">
    <text evidence="2">Belongs to the Tdpoz family.</text>
</comment>
<dbReference type="InterPro" id="IPR002083">
    <property type="entry name" value="MATH/TRAF_dom"/>
</dbReference>
<feature type="domain" description="MATH" evidence="5">
    <location>
        <begin position="15"/>
        <end position="155"/>
    </location>
</feature>
<dbReference type="Gramene" id="TRITD6Bv1G044910.1">
    <property type="protein sequence ID" value="TRITD6Bv1G044910.1"/>
    <property type="gene ID" value="TRITD6Bv1G044910"/>
</dbReference>
<dbReference type="PROSITE" id="PS50097">
    <property type="entry name" value="BTB"/>
    <property type="match status" value="2"/>
</dbReference>
<dbReference type="PANTHER" id="PTHR26379">
    <property type="entry name" value="BTB/POZ AND MATH DOMAIN-CONTAINING PROTEIN 1"/>
    <property type="match status" value="1"/>
</dbReference>
<dbReference type="AlphaFoldDB" id="A0A9R0YI84"/>
<dbReference type="Gene3D" id="3.30.710.10">
    <property type="entry name" value="Potassium Channel Kv1.1, Chain A"/>
    <property type="match status" value="2"/>
</dbReference>
<dbReference type="OMA" id="CIEYLAS"/>
<dbReference type="InterPro" id="IPR056423">
    <property type="entry name" value="BACK_BPM_SPOP"/>
</dbReference>
<dbReference type="Pfam" id="PF00651">
    <property type="entry name" value="BTB"/>
    <property type="match status" value="2"/>
</dbReference>
<evidence type="ECO:0008006" key="8">
    <source>
        <dbReference type="Google" id="ProtNLM"/>
    </source>
</evidence>
<dbReference type="InterPro" id="IPR008974">
    <property type="entry name" value="TRAF-like"/>
</dbReference>
<dbReference type="Pfam" id="PF24570">
    <property type="entry name" value="BACK_BPM_SPOP"/>
    <property type="match status" value="1"/>
</dbReference>
<proteinExistence type="inferred from homology"/>
<organism evidence="6 7">
    <name type="scientific">Triticum turgidum subsp. durum</name>
    <name type="common">Durum wheat</name>
    <name type="synonym">Triticum durum</name>
    <dbReference type="NCBI Taxonomy" id="4567"/>
    <lineage>
        <taxon>Eukaryota</taxon>
        <taxon>Viridiplantae</taxon>
        <taxon>Streptophyta</taxon>
        <taxon>Embryophyta</taxon>
        <taxon>Tracheophyta</taxon>
        <taxon>Spermatophyta</taxon>
        <taxon>Magnoliopsida</taxon>
        <taxon>Liliopsida</taxon>
        <taxon>Poales</taxon>
        <taxon>Poaceae</taxon>
        <taxon>BOP clade</taxon>
        <taxon>Pooideae</taxon>
        <taxon>Triticodae</taxon>
        <taxon>Triticeae</taxon>
        <taxon>Triticinae</taxon>
        <taxon>Triticum</taxon>
    </lineage>
</organism>
<dbReference type="SUPFAM" id="SSF54695">
    <property type="entry name" value="POZ domain"/>
    <property type="match status" value="2"/>
</dbReference>
<dbReference type="GO" id="GO:0016567">
    <property type="term" value="P:protein ubiquitination"/>
    <property type="evidence" value="ECO:0007669"/>
    <property type="project" value="InterPro"/>
</dbReference>
<dbReference type="Gene3D" id="1.25.40.420">
    <property type="match status" value="1"/>
</dbReference>
<feature type="region of interest" description="Disordered" evidence="3">
    <location>
        <begin position="445"/>
        <end position="466"/>
    </location>
</feature>
<dbReference type="SUPFAM" id="SSF49599">
    <property type="entry name" value="TRAF domain-like"/>
    <property type="match status" value="2"/>
</dbReference>
<evidence type="ECO:0000256" key="1">
    <source>
        <dbReference type="ARBA" id="ARBA00004906"/>
    </source>
</evidence>
<dbReference type="EMBL" id="LT934122">
    <property type="protein sequence ID" value="VAI55006.1"/>
    <property type="molecule type" value="Genomic_DNA"/>
</dbReference>
<dbReference type="SMART" id="SM00061">
    <property type="entry name" value="MATH"/>
    <property type="match status" value="2"/>
</dbReference>
<dbReference type="PANTHER" id="PTHR26379:SF524">
    <property type="entry name" value="MATH DOMAIN-CONTAINING PROTEIN"/>
    <property type="match status" value="1"/>
</dbReference>
<accession>A0A9R0YI84</accession>